<keyword evidence="2" id="KW-1185">Reference proteome</keyword>
<dbReference type="GO" id="GO:0051865">
    <property type="term" value="P:protein autoubiquitination"/>
    <property type="evidence" value="ECO:0007669"/>
    <property type="project" value="TreeGrafter"/>
</dbReference>
<dbReference type="GO" id="GO:0043161">
    <property type="term" value="P:proteasome-mediated ubiquitin-dependent protein catabolic process"/>
    <property type="evidence" value="ECO:0007669"/>
    <property type="project" value="TreeGrafter"/>
</dbReference>
<gene>
    <name evidence="1" type="ORF">FOA43_000362</name>
</gene>
<dbReference type="GO" id="GO:0000151">
    <property type="term" value="C:ubiquitin ligase complex"/>
    <property type="evidence" value="ECO:0007669"/>
    <property type="project" value="TreeGrafter"/>
</dbReference>
<name>A0A875RWX7_EENNA</name>
<dbReference type="GeneID" id="62193763"/>
<reference evidence="1" key="1">
    <citation type="submission" date="2020-10" db="EMBL/GenBank/DDBJ databases">
        <authorList>
            <person name="Roach M.J.R."/>
        </authorList>
    </citation>
    <scope>NUCLEOTIDE SEQUENCE</scope>
    <source>
        <strain evidence="1">CBS 1945</strain>
    </source>
</reference>
<dbReference type="GO" id="GO:0005634">
    <property type="term" value="C:nucleus"/>
    <property type="evidence" value="ECO:0007669"/>
    <property type="project" value="TreeGrafter"/>
</dbReference>
<dbReference type="Proteomes" id="UP000662931">
    <property type="component" value="Chromosome 1"/>
</dbReference>
<dbReference type="AlphaFoldDB" id="A0A875RWX7"/>
<evidence type="ECO:0008006" key="3">
    <source>
        <dbReference type="Google" id="ProtNLM"/>
    </source>
</evidence>
<organism evidence="1 2">
    <name type="scientific">Eeniella nana</name>
    <name type="common">Yeast</name>
    <name type="synonym">Brettanomyces nanus</name>
    <dbReference type="NCBI Taxonomy" id="13502"/>
    <lineage>
        <taxon>Eukaryota</taxon>
        <taxon>Fungi</taxon>
        <taxon>Dikarya</taxon>
        <taxon>Ascomycota</taxon>
        <taxon>Saccharomycotina</taxon>
        <taxon>Pichiomycetes</taxon>
        <taxon>Pichiales</taxon>
        <taxon>Pichiaceae</taxon>
        <taxon>Brettanomyces</taxon>
    </lineage>
</organism>
<evidence type="ECO:0000313" key="2">
    <source>
        <dbReference type="Proteomes" id="UP000662931"/>
    </source>
</evidence>
<protein>
    <recommendedName>
        <fullName evidence="3">Ubiquitin-conjugating enzyme E2C-binding protein</fullName>
    </recommendedName>
</protein>
<dbReference type="GO" id="GO:0061630">
    <property type="term" value="F:ubiquitin protein ligase activity"/>
    <property type="evidence" value="ECO:0007669"/>
    <property type="project" value="TreeGrafter"/>
</dbReference>
<dbReference type="OrthoDB" id="386949at2759"/>
<dbReference type="GO" id="GO:0000209">
    <property type="term" value="P:protein polyubiquitination"/>
    <property type="evidence" value="ECO:0007669"/>
    <property type="project" value="TreeGrafter"/>
</dbReference>
<dbReference type="PANTHER" id="PTHR31531:SF2">
    <property type="entry name" value="E3 UBIQUITIN-PROTEIN LIGASE E3D"/>
    <property type="match status" value="1"/>
</dbReference>
<dbReference type="GO" id="GO:0005829">
    <property type="term" value="C:cytosol"/>
    <property type="evidence" value="ECO:0007669"/>
    <property type="project" value="TreeGrafter"/>
</dbReference>
<dbReference type="RefSeq" id="XP_038776623.1">
    <property type="nucleotide sequence ID" value="XM_038920695.1"/>
</dbReference>
<dbReference type="KEGG" id="bnn:FOA43_000362"/>
<dbReference type="PANTHER" id="PTHR31531">
    <property type="entry name" value="E3 UBIQUITIN-PROTEIN LIGASE E3D FAMILY MEMBER"/>
    <property type="match status" value="1"/>
</dbReference>
<dbReference type="InterPro" id="IPR019193">
    <property type="entry name" value="UBQ-conj_enz_E2-bd_prot"/>
</dbReference>
<proteinExistence type="predicted"/>
<dbReference type="Pfam" id="PF09814">
    <property type="entry name" value="HECT_2"/>
    <property type="match status" value="1"/>
</dbReference>
<dbReference type="GO" id="GO:0006513">
    <property type="term" value="P:protein monoubiquitination"/>
    <property type="evidence" value="ECO:0007669"/>
    <property type="project" value="TreeGrafter"/>
</dbReference>
<evidence type="ECO:0000313" key="1">
    <source>
        <dbReference type="EMBL" id="QPG73058.1"/>
    </source>
</evidence>
<dbReference type="GO" id="GO:0030332">
    <property type="term" value="F:cyclin binding"/>
    <property type="evidence" value="ECO:0007669"/>
    <property type="project" value="TreeGrafter"/>
</dbReference>
<sequence>MSSVLGPSPPSIQYFSEFLPRLKTISVCIKYPENVLPKALHTNEQGDMIILVDNDGKQLQLKIPVRSIPNFNVSVTGENGMLSFKLPSDPKDTQVESIERFRDIDTLTDKDSLPWSAKEMASFKAHDDSFVCLKCHRTLIPLKSVRRIDPMPSEFWSEMMEFWHCHKPATDSTNSYNSINDRFNKFHPGDYNLIVGSHYIVLNPAQFAMTTIGESCNCAGCNFQLGIKDTSTGNYKVYMWNLGHRVAGSSVISTFHPYLQAFSLLIDSISATAIRFYVVKVKQSKDDACSRSSRLLVWCFSFGLEVVIGNLLLHNSLKVMFKNSDTEIDEFVRQSKSSSVQYDTIELDKICYDDFASELLETHQLLPDQQNSFNGWDIGYIPERNS</sequence>
<dbReference type="EMBL" id="CP064812">
    <property type="protein sequence ID" value="QPG73058.1"/>
    <property type="molecule type" value="Genomic_DNA"/>
</dbReference>
<accession>A0A875RWX7</accession>
<dbReference type="GO" id="GO:0031624">
    <property type="term" value="F:ubiquitin conjugating enzyme binding"/>
    <property type="evidence" value="ECO:0007669"/>
    <property type="project" value="TreeGrafter"/>
</dbReference>